<dbReference type="GO" id="GO:0007165">
    <property type="term" value="P:signal transduction"/>
    <property type="evidence" value="ECO:0007669"/>
    <property type="project" value="InterPro"/>
</dbReference>
<evidence type="ECO:0000313" key="2">
    <source>
        <dbReference type="EMBL" id="KAH1169232.1"/>
    </source>
</evidence>
<dbReference type="Gene3D" id="1.10.238.10">
    <property type="entry name" value="EF-hand"/>
    <property type="match status" value="1"/>
</dbReference>
<evidence type="ECO:0000259" key="1">
    <source>
        <dbReference type="PROSITE" id="PS50017"/>
    </source>
</evidence>
<dbReference type="PROSITE" id="PS50017">
    <property type="entry name" value="DEATH_DOMAIN"/>
    <property type="match status" value="1"/>
</dbReference>
<name>A0A9D3WY54_9SAUR</name>
<evidence type="ECO:0000313" key="3">
    <source>
        <dbReference type="Proteomes" id="UP000827986"/>
    </source>
</evidence>
<sequence length="323" mass="37139">MLQMLAFLSFEWNEEEHDSRSRPAHGEKCPLRRDTLNSRGGVVANWLDSCHPVLPLEIMTVPEVQRCWSRFLMLRPDQKGNMSRAQLANVTDTFGHKLLDQIPLADEDQITFQAYCSAVCWLSRSPLETRFRGLFQTMTSGTIGKEQLQTLLQNLYPREDPKTIQELATLYLSEVDKRNQGCIDEEQFATWMKSFPHHMLTSVMHFPIIPSKITLLEELQPSFPTAAVAFKDRSGMDAKQLVTVAAEMSLKRRDWKRLANNLGLVEKDCFRLEQEHLDVKSQILAMLQIWLRTCRETPLPLLKAALRLSGNTDICNEVFSLNF</sequence>
<dbReference type="SUPFAM" id="SSF47473">
    <property type="entry name" value="EF-hand"/>
    <property type="match status" value="1"/>
</dbReference>
<accession>A0A9D3WY54</accession>
<dbReference type="InterPro" id="IPR011992">
    <property type="entry name" value="EF-hand-dom_pair"/>
</dbReference>
<dbReference type="SUPFAM" id="SSF47986">
    <property type="entry name" value="DEATH domain"/>
    <property type="match status" value="1"/>
</dbReference>
<reference evidence="2" key="1">
    <citation type="submission" date="2021-09" db="EMBL/GenBank/DDBJ databases">
        <title>The genome of Mauremys mutica provides insights into the evolution of semi-aquatic lifestyle.</title>
        <authorList>
            <person name="Gong S."/>
            <person name="Gao Y."/>
        </authorList>
    </citation>
    <scope>NUCLEOTIDE SEQUENCE</scope>
    <source>
        <strain evidence="2">MM-2020</strain>
        <tissue evidence="2">Muscle</tissue>
    </source>
</reference>
<dbReference type="InterPro" id="IPR011029">
    <property type="entry name" value="DEATH-like_dom_sf"/>
</dbReference>
<dbReference type="CDD" id="cd01670">
    <property type="entry name" value="Death"/>
    <property type="match status" value="1"/>
</dbReference>
<proteinExistence type="predicted"/>
<comment type="caution">
    <text evidence="2">The sequence shown here is derived from an EMBL/GenBank/DDBJ whole genome shotgun (WGS) entry which is preliminary data.</text>
</comment>
<dbReference type="InterPro" id="IPR000488">
    <property type="entry name" value="Death_dom"/>
</dbReference>
<protein>
    <recommendedName>
        <fullName evidence="1">Death domain-containing protein</fullName>
    </recommendedName>
</protein>
<feature type="domain" description="Death" evidence="1">
    <location>
        <begin position="254"/>
        <end position="322"/>
    </location>
</feature>
<dbReference type="AlphaFoldDB" id="A0A9D3WY54"/>
<dbReference type="Pfam" id="PF00531">
    <property type="entry name" value="Death"/>
    <property type="match status" value="1"/>
</dbReference>
<dbReference type="Proteomes" id="UP000827986">
    <property type="component" value="Unassembled WGS sequence"/>
</dbReference>
<dbReference type="Gene3D" id="1.10.533.10">
    <property type="entry name" value="Death Domain, Fas"/>
    <property type="match status" value="1"/>
</dbReference>
<keyword evidence="3" id="KW-1185">Reference proteome</keyword>
<dbReference type="EMBL" id="JAHDVG010000485">
    <property type="protein sequence ID" value="KAH1169232.1"/>
    <property type="molecule type" value="Genomic_DNA"/>
</dbReference>
<gene>
    <name evidence="2" type="ORF">KIL84_013822</name>
</gene>
<organism evidence="2 3">
    <name type="scientific">Mauremys mutica</name>
    <name type="common">yellowpond turtle</name>
    <dbReference type="NCBI Taxonomy" id="74926"/>
    <lineage>
        <taxon>Eukaryota</taxon>
        <taxon>Metazoa</taxon>
        <taxon>Chordata</taxon>
        <taxon>Craniata</taxon>
        <taxon>Vertebrata</taxon>
        <taxon>Euteleostomi</taxon>
        <taxon>Archelosauria</taxon>
        <taxon>Testudinata</taxon>
        <taxon>Testudines</taxon>
        <taxon>Cryptodira</taxon>
        <taxon>Durocryptodira</taxon>
        <taxon>Testudinoidea</taxon>
        <taxon>Geoemydidae</taxon>
        <taxon>Geoemydinae</taxon>
        <taxon>Mauremys</taxon>
    </lineage>
</organism>